<dbReference type="EMBL" id="JBHLWH010000021">
    <property type="protein sequence ID" value="MFC0248396.1"/>
    <property type="molecule type" value="Genomic_DNA"/>
</dbReference>
<dbReference type="PANTHER" id="PTHR43384:SF14">
    <property type="entry name" value="ESX-1 SECRETION-ASSOCIATED PROTEIN ESPI"/>
    <property type="match status" value="1"/>
</dbReference>
<dbReference type="InterPro" id="IPR050625">
    <property type="entry name" value="ParA/MinD_ATPase"/>
</dbReference>
<protein>
    <submittedName>
        <fullName evidence="1">MinD/ParA family protein</fullName>
    </submittedName>
</protein>
<dbReference type="Gene3D" id="3.40.50.300">
    <property type="entry name" value="P-loop containing nucleotide triphosphate hydrolases"/>
    <property type="match status" value="1"/>
</dbReference>
<dbReference type="SUPFAM" id="SSF52540">
    <property type="entry name" value="P-loop containing nucleoside triphosphate hydrolases"/>
    <property type="match status" value="1"/>
</dbReference>
<dbReference type="Proteomes" id="UP001589766">
    <property type="component" value="Unassembled WGS sequence"/>
</dbReference>
<keyword evidence="2" id="KW-1185">Reference proteome</keyword>
<evidence type="ECO:0000313" key="1">
    <source>
        <dbReference type="EMBL" id="MFC0248396.1"/>
    </source>
</evidence>
<comment type="caution">
    <text evidence="1">The sequence shown here is derived from an EMBL/GenBank/DDBJ whole genome shotgun (WGS) entry which is preliminary data.</text>
</comment>
<dbReference type="PANTHER" id="PTHR43384">
    <property type="entry name" value="SEPTUM SITE-DETERMINING PROTEIN MIND HOMOLOG, CHLOROPLASTIC-RELATED"/>
    <property type="match status" value="1"/>
</dbReference>
<dbReference type="RefSeq" id="WP_378041013.1">
    <property type="nucleotide sequence ID" value="NZ_JBHLWH010000021.1"/>
</dbReference>
<organism evidence="1 2">
    <name type="scientific">Citricoccus parietis</name>
    <dbReference type="NCBI Taxonomy" id="592307"/>
    <lineage>
        <taxon>Bacteria</taxon>
        <taxon>Bacillati</taxon>
        <taxon>Actinomycetota</taxon>
        <taxon>Actinomycetes</taxon>
        <taxon>Micrococcales</taxon>
        <taxon>Micrococcaceae</taxon>
        <taxon>Citricoccus</taxon>
    </lineage>
</organism>
<evidence type="ECO:0000313" key="2">
    <source>
        <dbReference type="Proteomes" id="UP001589766"/>
    </source>
</evidence>
<dbReference type="InterPro" id="IPR027417">
    <property type="entry name" value="P-loop_NTPase"/>
</dbReference>
<gene>
    <name evidence="1" type="ORF">ACFFIO_07770</name>
</gene>
<name>A0ABV6F4H1_9MICC</name>
<proteinExistence type="predicted"/>
<accession>A0ABV6F4H1</accession>
<sequence>MTPVSALTLTAKVTLIDRTGTRVTAGSLAEAMSLIAGRSHQSTPVLALAMRHESDSSFEPGRWALDAGQLAPAPVSEVADYLLEYTDWQLVDAAGRLSPVTTTATLESVGQAVATKAGHEVTIASDLPGVLPHKYTPASNAVQRIEQEGRGFADAHDDAALVASRWVPHVDEDMPTLLHEEHPVSTAQAFATRTQTRRQLLAPARRGWQGTINYALGLSLAPGAAERHTRSLHTTIQQGLAGHRTAVVVNIKGGASKTTATYLLGATLGRIRGGMILAWDNNENSGNLADRALSAAHSHTALDLLERIEDFTTPEHADQLAGYVRPQGDNKFHVLASQNEAGNKEVIDASAFRMMHTALRQFYGLAIVDTGNASTAPTWQAAIDVADVLVIAISNKEDAARRAFTTIDALRNQGYADKLTNAVAIVTQPRTASPQRLQDITDTLTGLVRAVEVIPFDRALDDGGQINWEALSADTRQAYLRATAHVIEGM</sequence>
<reference evidence="1 2" key="1">
    <citation type="submission" date="2024-09" db="EMBL/GenBank/DDBJ databases">
        <authorList>
            <person name="Sun Q."/>
            <person name="Mori K."/>
        </authorList>
    </citation>
    <scope>NUCLEOTIDE SEQUENCE [LARGE SCALE GENOMIC DNA]</scope>
    <source>
        <strain evidence="1 2">CCM 7609</strain>
    </source>
</reference>